<evidence type="ECO:0000256" key="7">
    <source>
        <dbReference type="RuleBase" id="RU000562"/>
    </source>
</evidence>
<keyword evidence="4 6" id="KW-0689">Ribosomal protein</keyword>
<comment type="subunit">
    <text evidence="6">Part of the 50S ribosomal subunit. Contacts protein L20.</text>
</comment>
<proteinExistence type="inferred from homology"/>
<dbReference type="Proteomes" id="UP000293377">
    <property type="component" value="Unassembled WGS sequence"/>
</dbReference>
<reference evidence="8 9" key="1">
    <citation type="submission" date="2018-06" db="EMBL/GenBank/DDBJ databases">
        <title>Complete Genome Sequence of Ehrlichia minasensis Isolated From Cattle.</title>
        <authorList>
            <person name="Aguiar D.M."/>
            <person name="Araujo J.P.A.Jr."/>
            <person name="Nakazato L."/>
            <person name="Bard E."/>
            <person name="Cabezas-Cruz A."/>
        </authorList>
    </citation>
    <scope>NUCLEOTIDE SEQUENCE [LARGE SCALE GENOMIC DNA]</scope>
    <source>
        <strain evidence="8 9">B11</strain>
    </source>
</reference>
<dbReference type="GO" id="GO:0006412">
    <property type="term" value="P:translation"/>
    <property type="evidence" value="ECO:0007669"/>
    <property type="project" value="UniProtKB-UniRule"/>
</dbReference>
<dbReference type="GO" id="GO:0005840">
    <property type="term" value="C:ribosome"/>
    <property type="evidence" value="ECO:0007669"/>
    <property type="project" value="UniProtKB-KW"/>
</dbReference>
<dbReference type="STRING" id="1242993.ehr_00741"/>
<dbReference type="PANTHER" id="PTHR21349:SF0">
    <property type="entry name" value="LARGE RIBOSOMAL SUBUNIT PROTEIN BL21M"/>
    <property type="match status" value="1"/>
</dbReference>
<dbReference type="NCBIfam" id="TIGR00061">
    <property type="entry name" value="L21"/>
    <property type="match status" value="1"/>
</dbReference>
<dbReference type="InterPro" id="IPR001787">
    <property type="entry name" value="Ribosomal_bL21"/>
</dbReference>
<dbReference type="OrthoDB" id="9813334at2"/>
<organism evidence="8 9">
    <name type="scientific">Ehrlichia minasensis</name>
    <dbReference type="NCBI Taxonomy" id="1242993"/>
    <lineage>
        <taxon>Bacteria</taxon>
        <taxon>Pseudomonadati</taxon>
        <taxon>Pseudomonadota</taxon>
        <taxon>Alphaproteobacteria</taxon>
        <taxon>Rickettsiales</taxon>
        <taxon>Anaplasmataceae</taxon>
        <taxon>Ehrlichia</taxon>
    </lineage>
</organism>
<accession>A0A4Q6I5K8</accession>
<evidence type="ECO:0000256" key="2">
    <source>
        <dbReference type="ARBA" id="ARBA00022730"/>
    </source>
</evidence>
<dbReference type="GO" id="GO:1990904">
    <property type="term" value="C:ribonucleoprotein complex"/>
    <property type="evidence" value="ECO:0007669"/>
    <property type="project" value="UniProtKB-KW"/>
</dbReference>
<evidence type="ECO:0000256" key="6">
    <source>
        <dbReference type="HAMAP-Rule" id="MF_01363"/>
    </source>
</evidence>
<dbReference type="GO" id="GO:0005737">
    <property type="term" value="C:cytoplasm"/>
    <property type="evidence" value="ECO:0007669"/>
    <property type="project" value="UniProtKB-ARBA"/>
</dbReference>
<dbReference type="InterPro" id="IPR028909">
    <property type="entry name" value="bL21-like"/>
</dbReference>
<dbReference type="InterPro" id="IPR018258">
    <property type="entry name" value="Ribosomal_bL21_CS"/>
</dbReference>
<dbReference type="InterPro" id="IPR036164">
    <property type="entry name" value="bL21-like_sf"/>
</dbReference>
<dbReference type="SUPFAM" id="SSF141091">
    <property type="entry name" value="L21p-like"/>
    <property type="match status" value="1"/>
</dbReference>
<dbReference type="RefSeq" id="WP_045171392.1">
    <property type="nucleotide sequence ID" value="NZ_QOHL01000001.1"/>
</dbReference>
<keyword evidence="2 6" id="KW-0699">rRNA-binding</keyword>
<dbReference type="Pfam" id="PF00829">
    <property type="entry name" value="Ribosomal_L21p"/>
    <property type="match status" value="1"/>
</dbReference>
<dbReference type="HAMAP" id="MF_01363">
    <property type="entry name" value="Ribosomal_bL21"/>
    <property type="match status" value="1"/>
</dbReference>
<dbReference type="AlphaFoldDB" id="A0A4Q6I5K8"/>
<gene>
    <name evidence="6 8" type="primary">rplU</name>
    <name evidence="8" type="ORF">DRF75_00640</name>
</gene>
<dbReference type="EMBL" id="QOHL01000001">
    <property type="protein sequence ID" value="RZB13202.1"/>
    <property type="molecule type" value="Genomic_DNA"/>
</dbReference>
<dbReference type="GO" id="GO:0019843">
    <property type="term" value="F:rRNA binding"/>
    <property type="evidence" value="ECO:0007669"/>
    <property type="project" value="UniProtKB-UniRule"/>
</dbReference>
<comment type="caution">
    <text evidence="8">The sequence shown here is derived from an EMBL/GenBank/DDBJ whole genome shotgun (WGS) entry which is preliminary data.</text>
</comment>
<evidence type="ECO:0000256" key="4">
    <source>
        <dbReference type="ARBA" id="ARBA00022980"/>
    </source>
</evidence>
<evidence type="ECO:0000256" key="5">
    <source>
        <dbReference type="ARBA" id="ARBA00023274"/>
    </source>
</evidence>
<dbReference type="PROSITE" id="PS01169">
    <property type="entry name" value="RIBOSOMAL_L21"/>
    <property type="match status" value="1"/>
</dbReference>
<keyword evidence="9" id="KW-1185">Reference proteome</keyword>
<dbReference type="GO" id="GO:0003735">
    <property type="term" value="F:structural constituent of ribosome"/>
    <property type="evidence" value="ECO:0007669"/>
    <property type="project" value="InterPro"/>
</dbReference>
<evidence type="ECO:0000313" key="9">
    <source>
        <dbReference type="Proteomes" id="UP000293377"/>
    </source>
</evidence>
<comment type="function">
    <text evidence="6 7">This protein binds to 23S rRNA in the presence of protein L20.</text>
</comment>
<evidence type="ECO:0000256" key="1">
    <source>
        <dbReference type="ARBA" id="ARBA00008563"/>
    </source>
</evidence>
<evidence type="ECO:0000256" key="3">
    <source>
        <dbReference type="ARBA" id="ARBA00022884"/>
    </source>
</evidence>
<keyword evidence="3 6" id="KW-0694">RNA-binding</keyword>
<comment type="similarity">
    <text evidence="1 6 7">Belongs to the bacterial ribosomal protein bL21 family.</text>
</comment>
<name>A0A4Q6I5K8_9RICK</name>
<dbReference type="PANTHER" id="PTHR21349">
    <property type="entry name" value="50S RIBOSOMAL PROTEIN L21"/>
    <property type="match status" value="1"/>
</dbReference>
<sequence>MFAVVETGGKQYKVKEQDVIKIEKLNASVGEEVTLSNVIALTNADNNIVFTQNATVTASVLEQCRNDKIMIFKKRRRKNYRRKNGHRQYMTVLRVIKINNME</sequence>
<keyword evidence="5 6" id="KW-0687">Ribonucleoprotein</keyword>
<protein>
    <recommendedName>
        <fullName evidence="6">Large ribosomal subunit protein bL21</fullName>
    </recommendedName>
</protein>
<evidence type="ECO:0000313" key="8">
    <source>
        <dbReference type="EMBL" id="RZB13202.1"/>
    </source>
</evidence>